<evidence type="ECO:0000256" key="2">
    <source>
        <dbReference type="ARBA" id="ARBA00023027"/>
    </source>
</evidence>
<evidence type="ECO:0000259" key="4">
    <source>
        <dbReference type="Pfam" id="PF01619"/>
    </source>
</evidence>
<keyword evidence="6" id="KW-1185">Reference proteome</keyword>
<dbReference type="OrthoDB" id="9812625at2"/>
<protein>
    <submittedName>
        <fullName evidence="5">Aldehyde dehydrogenase family protein</fullName>
    </submittedName>
</protein>
<gene>
    <name evidence="5" type="ORF">E3N84_07770</name>
</gene>
<dbReference type="EMBL" id="SOFI01000003">
    <property type="protein sequence ID" value="TFB79950.1"/>
    <property type="molecule type" value="Genomic_DNA"/>
</dbReference>
<dbReference type="Gene3D" id="3.20.20.220">
    <property type="match status" value="1"/>
</dbReference>
<dbReference type="PANTHER" id="PTHR42862">
    <property type="entry name" value="DELTA-1-PYRROLINE-5-CARBOXYLATE DEHYDROGENASE 1, ISOFORM A-RELATED"/>
    <property type="match status" value="1"/>
</dbReference>
<sequence>MDVRELALPDIAGIAEEAIAAVDRWLALDDVPLPAGEAALVRLLGSDGGARFATDFIDGVLRPSDVGVAAANLERLSRNVPASVRWHSEISTQLVGGFAPLVPSAIVPLARESFLRSISHLLVRLDSQDLTRELESIVRPGGIRPVLAPMTAVASGHREGYRQAADLLELLDRPDVHAVTIRLSALLGRVRQLDLEGEVDRAVELLNPLYERADRTEPGKLIVLEVGAFDELEATLRVFERMLALHPDLDLGISLPAFLPDSLPALSRVVDLARKRRASGGAQVTVRLTQGDQLGEERAAAATHGWPVAPFGTRADTTAHAIRLLEFGLTPARTKPVTIVEATGDLFVTAYSWRLARSRGVERSLEHEFTLGMSSDRSEAVKRDVGGIRVTVPVVHGGQLPLAAAYLVRRIRELADGDIRTARSRERAGTAFLDALERSRVTPAATHRVQGDIRIESADFSVPSTRSWARGVLERARNSASGEALLARSAISSSAELDALIADALIAAGSWGERRGSTRATVIESVAEVLAEWRGLLVETEVSESGTLLEEADRDVSVAIGLAMRAAANARELDSVPEAMILLPRLVVVATPRSGAIPVLAGAVLTALAAGSAVIVKTAPETRRAAAVFVETLVAGGVPPDLVSIVDDEGELTRELVCDDRVDHILHVGSRHTAKLFHSWRAEAPLSSTTGGRNSIIVTPSADLEAAVIDIVDSALDHAGQASTAASTVIAVGSVGESARFLGRLADAVASVPVAAPGSPGAGISALGRPAGERERALLDELDEGETWQVRPRQFDTRGRLWSPGLREGVAPNSPYRRRENRAPVIGVVRAETLAEAIEIQNGPGFGLAAGIHSLDPLELETWMATVQAGLLCINRSTTTVLRARVPIEGWNRSVVGLARSDGGQDAALALCRPEPVAVTAGTTVTLEGVGDRVARFIRAAQAGLHFDEFNWVRAGARSDEEEWRGRYAPVELAPSDVERAVRVYRPLPVTIRLSEGAPVAQLVRVLAAAAITDAAVAVSTPVPLHADLIELFGQADCPVGVVEVLVESDARWHARVQAGAIATTRIRLIGGDALVLARVLHGQPGVAVHAAPVTASGRIELLPFVREQSICINTLRYGVPDAVLENLVTE</sequence>
<evidence type="ECO:0000313" key="5">
    <source>
        <dbReference type="EMBL" id="TFB79950.1"/>
    </source>
</evidence>
<dbReference type="InterPro" id="IPR002872">
    <property type="entry name" value="Proline_DH_dom"/>
</dbReference>
<dbReference type="Proteomes" id="UP000298488">
    <property type="component" value="Unassembled WGS sequence"/>
</dbReference>
<dbReference type="InterPro" id="IPR015590">
    <property type="entry name" value="Aldehyde_DH_dom"/>
</dbReference>
<organism evidence="5 6">
    <name type="scientific">Terrimesophilobacter mesophilus</name>
    <dbReference type="NCBI Taxonomy" id="433647"/>
    <lineage>
        <taxon>Bacteria</taxon>
        <taxon>Bacillati</taxon>
        <taxon>Actinomycetota</taxon>
        <taxon>Actinomycetes</taxon>
        <taxon>Micrococcales</taxon>
        <taxon>Microbacteriaceae</taxon>
        <taxon>Terrimesophilobacter</taxon>
    </lineage>
</organism>
<dbReference type="SUPFAM" id="SSF51730">
    <property type="entry name" value="FAD-linked oxidoreductase"/>
    <property type="match status" value="1"/>
</dbReference>
<accession>A0A4R8VCU5</accession>
<dbReference type="InterPro" id="IPR016161">
    <property type="entry name" value="Ald_DH/histidinol_DH"/>
</dbReference>
<dbReference type="GO" id="GO:0009898">
    <property type="term" value="C:cytoplasmic side of plasma membrane"/>
    <property type="evidence" value="ECO:0007669"/>
    <property type="project" value="TreeGrafter"/>
</dbReference>
<proteinExistence type="predicted"/>
<dbReference type="GO" id="GO:0010133">
    <property type="term" value="P:L-proline catabolic process to L-glutamate"/>
    <property type="evidence" value="ECO:0007669"/>
    <property type="project" value="TreeGrafter"/>
</dbReference>
<dbReference type="SUPFAM" id="SSF53720">
    <property type="entry name" value="ALDH-like"/>
    <property type="match status" value="1"/>
</dbReference>
<dbReference type="InterPro" id="IPR016163">
    <property type="entry name" value="Ald_DH_C"/>
</dbReference>
<dbReference type="Gene3D" id="3.40.309.10">
    <property type="entry name" value="Aldehyde Dehydrogenase, Chain A, domain 2"/>
    <property type="match status" value="1"/>
</dbReference>
<evidence type="ECO:0000313" key="6">
    <source>
        <dbReference type="Proteomes" id="UP000298488"/>
    </source>
</evidence>
<keyword evidence="1" id="KW-0560">Oxidoreductase</keyword>
<dbReference type="InterPro" id="IPR029041">
    <property type="entry name" value="FAD-linked_oxidoreductase-like"/>
</dbReference>
<dbReference type="Pfam" id="PF01619">
    <property type="entry name" value="Pro_dh"/>
    <property type="match status" value="1"/>
</dbReference>
<keyword evidence="2" id="KW-0520">NAD</keyword>
<dbReference type="AlphaFoldDB" id="A0A4R8VCU5"/>
<dbReference type="Gene3D" id="3.40.605.10">
    <property type="entry name" value="Aldehyde Dehydrogenase, Chain A, domain 1"/>
    <property type="match status" value="1"/>
</dbReference>
<evidence type="ECO:0000256" key="1">
    <source>
        <dbReference type="ARBA" id="ARBA00023002"/>
    </source>
</evidence>
<dbReference type="InterPro" id="IPR016162">
    <property type="entry name" value="Ald_DH_N"/>
</dbReference>
<dbReference type="GO" id="GO:0004657">
    <property type="term" value="F:proline dehydrogenase activity"/>
    <property type="evidence" value="ECO:0007669"/>
    <property type="project" value="UniProtKB-ARBA"/>
</dbReference>
<dbReference type="GO" id="GO:0003842">
    <property type="term" value="F:L-glutamate gamma-semialdehyde dehydrogenase activity"/>
    <property type="evidence" value="ECO:0007669"/>
    <property type="project" value="TreeGrafter"/>
</dbReference>
<evidence type="ECO:0000259" key="3">
    <source>
        <dbReference type="Pfam" id="PF00171"/>
    </source>
</evidence>
<dbReference type="RefSeq" id="WP_104095815.1">
    <property type="nucleotide sequence ID" value="NZ_JACHBP010000001.1"/>
</dbReference>
<dbReference type="PANTHER" id="PTHR42862:SF1">
    <property type="entry name" value="DELTA-1-PYRROLINE-5-CARBOXYLATE DEHYDROGENASE 2, ISOFORM A-RELATED"/>
    <property type="match status" value="1"/>
</dbReference>
<dbReference type="InterPro" id="IPR050485">
    <property type="entry name" value="Proline_metab_enzyme"/>
</dbReference>
<feature type="domain" description="Proline dehydrogenase" evidence="4">
    <location>
        <begin position="183"/>
        <end position="413"/>
    </location>
</feature>
<comment type="caution">
    <text evidence="5">The sequence shown here is derived from an EMBL/GenBank/DDBJ whole genome shotgun (WGS) entry which is preliminary data.</text>
</comment>
<dbReference type="Pfam" id="PF00171">
    <property type="entry name" value="Aldedh"/>
    <property type="match status" value="1"/>
</dbReference>
<name>A0A4R8VCU5_9MICO</name>
<reference evidence="5 6" key="1">
    <citation type="submission" date="2019-03" db="EMBL/GenBank/DDBJ databases">
        <title>Genomics of glacier-inhabiting Cryobacterium strains.</title>
        <authorList>
            <person name="Liu Q."/>
            <person name="Xin Y.-H."/>
        </authorList>
    </citation>
    <scope>NUCLEOTIDE SEQUENCE [LARGE SCALE GENOMIC DNA]</scope>
    <source>
        <strain evidence="5 6">CGMCC 1.10440</strain>
    </source>
</reference>
<feature type="domain" description="Aldehyde dehydrogenase" evidence="3">
    <location>
        <begin position="484"/>
        <end position="906"/>
    </location>
</feature>